<proteinExistence type="predicted"/>
<sequence length="40" mass="4811">MLLGFIFIFVARKNNKYSFVGLKKRHEQLIAITQRMKLEK</sequence>
<name>U5BQN7_9BACT</name>
<reference evidence="1 2" key="1">
    <citation type="journal article" date="2013" name="Genome Announc.">
        <title>Draft Genome Sequence of the Psychrophilic and Alkaliphilic Rhodonellum psychrophilum Strain GCM71T.</title>
        <authorList>
            <person name="Hauptmann A.L."/>
            <person name="Glaring M.A."/>
            <person name="Hallin P.F."/>
            <person name="Prieme A."/>
            <person name="Stougaard P."/>
        </authorList>
    </citation>
    <scope>NUCLEOTIDE SEQUENCE [LARGE SCALE GENOMIC DNA]</scope>
    <source>
        <strain evidence="1 2">GCM71</strain>
    </source>
</reference>
<dbReference type="Proteomes" id="UP000016843">
    <property type="component" value="Unassembled WGS sequence"/>
</dbReference>
<accession>U5BQN7</accession>
<evidence type="ECO:0000313" key="2">
    <source>
        <dbReference type="Proteomes" id="UP000016843"/>
    </source>
</evidence>
<gene>
    <name evidence="1" type="ORF">P872_05350</name>
</gene>
<keyword evidence="2" id="KW-1185">Reference proteome</keyword>
<dbReference type="AlphaFoldDB" id="U5BQN7"/>
<comment type="caution">
    <text evidence="1">The sequence shown here is derived from an EMBL/GenBank/DDBJ whole genome shotgun (WGS) entry which is preliminary data.</text>
</comment>
<dbReference type="EMBL" id="AWXR01000020">
    <property type="protein sequence ID" value="ERM82875.1"/>
    <property type="molecule type" value="Genomic_DNA"/>
</dbReference>
<evidence type="ECO:0000313" key="1">
    <source>
        <dbReference type="EMBL" id="ERM82875.1"/>
    </source>
</evidence>
<protein>
    <submittedName>
        <fullName evidence="1">Uncharacterized protein</fullName>
    </submittedName>
</protein>
<organism evidence="1 2">
    <name type="scientific">Rhodonellum psychrophilum GCM71 = DSM 17998</name>
    <dbReference type="NCBI Taxonomy" id="1123057"/>
    <lineage>
        <taxon>Bacteria</taxon>
        <taxon>Pseudomonadati</taxon>
        <taxon>Bacteroidota</taxon>
        <taxon>Cytophagia</taxon>
        <taxon>Cytophagales</taxon>
        <taxon>Cytophagaceae</taxon>
        <taxon>Rhodonellum</taxon>
    </lineage>
</organism>